<keyword evidence="14" id="KW-1185">Reference proteome</keyword>
<organism evidence="13 14">
    <name type="scientific">Rhizopus stolonifer</name>
    <name type="common">Rhizopus nigricans</name>
    <dbReference type="NCBI Taxonomy" id="4846"/>
    <lineage>
        <taxon>Eukaryota</taxon>
        <taxon>Fungi</taxon>
        <taxon>Fungi incertae sedis</taxon>
        <taxon>Mucoromycota</taxon>
        <taxon>Mucoromycotina</taxon>
        <taxon>Mucoromycetes</taxon>
        <taxon>Mucorales</taxon>
        <taxon>Mucorineae</taxon>
        <taxon>Rhizopodaceae</taxon>
        <taxon>Rhizopus</taxon>
    </lineage>
</organism>
<evidence type="ECO:0000256" key="6">
    <source>
        <dbReference type="ARBA" id="ARBA00022777"/>
    </source>
</evidence>
<feature type="site" description="Transition state stabilizer" evidence="11">
    <location>
        <position position="15"/>
    </location>
</feature>
<dbReference type="GO" id="GO:0005829">
    <property type="term" value="C:cytosol"/>
    <property type="evidence" value="ECO:0007669"/>
    <property type="project" value="TreeGrafter"/>
</dbReference>
<feature type="domain" description="Aspartate/glutamate/uridylate kinase" evidence="12">
    <location>
        <begin position="1"/>
        <end position="249"/>
    </location>
</feature>
<keyword evidence="4" id="KW-0808">Transferase</keyword>
<evidence type="ECO:0000256" key="9">
    <source>
        <dbReference type="ARBA" id="ARBA00049063"/>
    </source>
</evidence>
<feature type="binding site" evidence="10">
    <location>
        <position position="54"/>
    </location>
    <ligand>
        <name>substrate</name>
    </ligand>
</feature>
<evidence type="ECO:0000256" key="7">
    <source>
        <dbReference type="ARBA" id="ARBA00022840"/>
    </source>
</evidence>
<dbReference type="AlphaFoldDB" id="A0A367J075"/>
<comment type="caution">
    <text evidence="13">The sequence shown here is derived from an EMBL/GenBank/DDBJ whole genome shotgun (WGS) entry which is preliminary data.</text>
</comment>
<evidence type="ECO:0000313" key="14">
    <source>
        <dbReference type="Proteomes" id="UP000253551"/>
    </source>
</evidence>
<evidence type="ECO:0000256" key="4">
    <source>
        <dbReference type="ARBA" id="ARBA00022679"/>
    </source>
</evidence>
<evidence type="ECO:0000256" key="5">
    <source>
        <dbReference type="ARBA" id="ARBA00022741"/>
    </source>
</evidence>
<gene>
    <name evidence="13" type="ORF">CU098_005297</name>
</gene>
<reference evidence="13 14" key="1">
    <citation type="journal article" date="2018" name="G3 (Bethesda)">
        <title>Phylogenetic and Phylogenomic Definition of Rhizopus Species.</title>
        <authorList>
            <person name="Gryganskyi A.P."/>
            <person name="Golan J."/>
            <person name="Dolatabadi S."/>
            <person name="Mondo S."/>
            <person name="Robb S."/>
            <person name="Idnurm A."/>
            <person name="Muszewska A."/>
            <person name="Steczkiewicz K."/>
            <person name="Masonjones S."/>
            <person name="Liao H.L."/>
            <person name="Gajdeczka M.T."/>
            <person name="Anike F."/>
            <person name="Vuek A."/>
            <person name="Anishchenko I.M."/>
            <person name="Voigt K."/>
            <person name="de Hoog G.S."/>
            <person name="Smith M.E."/>
            <person name="Heitman J."/>
            <person name="Vilgalys R."/>
            <person name="Stajich J.E."/>
        </authorList>
    </citation>
    <scope>NUCLEOTIDE SEQUENCE [LARGE SCALE GENOMIC DNA]</scope>
    <source>
        <strain evidence="13 14">LSU 92-RS-03</strain>
    </source>
</reference>
<dbReference type="PANTHER" id="PTHR43654">
    <property type="entry name" value="GLUTAMATE 5-KINASE"/>
    <property type="match status" value="1"/>
</dbReference>
<dbReference type="OrthoDB" id="1934954at2759"/>
<dbReference type="PANTHER" id="PTHR43654:SF1">
    <property type="entry name" value="ISOPENTENYL PHOSPHATE KINASE"/>
    <property type="match status" value="1"/>
</dbReference>
<keyword evidence="6" id="KW-0418">Kinase</keyword>
<name>A0A367J075_RHIST</name>
<dbReference type="GO" id="GO:1901607">
    <property type="term" value="P:alpha-amino acid biosynthetic process"/>
    <property type="evidence" value="ECO:0007669"/>
    <property type="project" value="UniProtKB-ARBA"/>
</dbReference>
<keyword evidence="5 10" id="KW-0547">Nucleotide-binding</keyword>
<dbReference type="InterPro" id="IPR036393">
    <property type="entry name" value="AceGlu_kinase-like_sf"/>
</dbReference>
<evidence type="ECO:0000313" key="13">
    <source>
        <dbReference type="EMBL" id="RCH83343.1"/>
    </source>
</evidence>
<protein>
    <recommendedName>
        <fullName evidence="3">Isopentenyl phosphate kinase</fullName>
        <ecNumber evidence="2">2.7.4.26</ecNumber>
    </recommendedName>
</protein>
<dbReference type="GO" id="GO:0005524">
    <property type="term" value="F:ATP binding"/>
    <property type="evidence" value="ECO:0007669"/>
    <property type="project" value="UniProtKB-KW"/>
</dbReference>
<dbReference type="PIRSF" id="PIRSF016496">
    <property type="entry name" value="Kin_FomA"/>
    <property type="match status" value="1"/>
</dbReference>
<keyword evidence="8" id="KW-0414">Isoprene biosynthesis</keyword>
<feature type="binding site" evidence="10">
    <location>
        <position position="235"/>
    </location>
    <ligand>
        <name>ATP</name>
        <dbReference type="ChEBI" id="CHEBI:30616"/>
    </ligand>
</feature>
<evidence type="ECO:0000256" key="8">
    <source>
        <dbReference type="ARBA" id="ARBA00023229"/>
    </source>
</evidence>
<feature type="binding site" evidence="10">
    <location>
        <position position="167"/>
    </location>
    <ligand>
        <name>substrate</name>
    </ligand>
</feature>
<dbReference type="STRING" id="4846.A0A367J075"/>
<evidence type="ECO:0000256" key="11">
    <source>
        <dbReference type="PIRSR" id="PIRSR016496-2"/>
    </source>
</evidence>
<feature type="binding site" evidence="10">
    <location>
        <position position="59"/>
    </location>
    <ligand>
        <name>substrate</name>
    </ligand>
</feature>
<evidence type="ECO:0000256" key="10">
    <source>
        <dbReference type="PIRSR" id="PIRSR016496-1"/>
    </source>
</evidence>
<dbReference type="GO" id="GO:0102043">
    <property type="term" value="F:isopentenyl phosphate kinase activity"/>
    <property type="evidence" value="ECO:0007669"/>
    <property type="project" value="UniProtKB-EC"/>
</dbReference>
<dbReference type="InterPro" id="IPR001048">
    <property type="entry name" value="Asp/Glu/Uridylate_kinase"/>
</dbReference>
<feature type="binding site" evidence="10">
    <location>
        <position position="239"/>
    </location>
    <ligand>
        <name>ATP</name>
        <dbReference type="ChEBI" id="CHEBI:30616"/>
    </ligand>
</feature>
<evidence type="ECO:0000259" key="12">
    <source>
        <dbReference type="Pfam" id="PF00696"/>
    </source>
</evidence>
<dbReference type="Pfam" id="PF00696">
    <property type="entry name" value="AA_kinase"/>
    <property type="match status" value="1"/>
</dbReference>
<keyword evidence="7 10" id="KW-0067">ATP-binding</keyword>
<dbReference type="Proteomes" id="UP000253551">
    <property type="component" value="Unassembled WGS sequence"/>
</dbReference>
<dbReference type="NCBIfam" id="NF040647">
    <property type="entry name" value="IPPK_Arch"/>
    <property type="match status" value="1"/>
</dbReference>
<dbReference type="InterPro" id="IPR024192">
    <property type="entry name" value="Fosfomycin_R_FomA-type"/>
</dbReference>
<dbReference type="EC" id="2.7.4.26" evidence="2"/>
<evidence type="ECO:0000256" key="3">
    <source>
        <dbReference type="ARBA" id="ARBA00017267"/>
    </source>
</evidence>
<accession>A0A367J075</accession>
<feature type="binding site" evidence="10">
    <location>
        <position position="189"/>
    </location>
    <ligand>
        <name>ATP</name>
        <dbReference type="ChEBI" id="CHEBI:30616"/>
    </ligand>
</feature>
<feature type="binding site" evidence="10">
    <location>
        <begin position="194"/>
        <end position="199"/>
    </location>
    <ligand>
        <name>ATP</name>
        <dbReference type="ChEBI" id="CHEBI:30616"/>
    </ligand>
</feature>
<proteinExistence type="inferred from homology"/>
<dbReference type="Gene3D" id="3.40.1160.10">
    <property type="entry name" value="Acetylglutamate kinase-like"/>
    <property type="match status" value="1"/>
</dbReference>
<dbReference type="EMBL" id="PJQM01004778">
    <property type="protein sequence ID" value="RCH83343.1"/>
    <property type="molecule type" value="Genomic_DNA"/>
</dbReference>
<sequence length="288" mass="31706">MIVIVKLGGAAITNKKGVCEFAPKQDLAILLGQIATAYQTLKTKGHQLVLVHGAGSFGHPQATQYQLKTGWSNTGPSPDFIKGYAHIRACLQQLNSAMTSELEARHVPVLSMSPIDYIVTDDCEHTPADKFRSMADRVKEYLRLGFVPMLHGDAVLDMVRGCTILSGDVIMYQLTKLVSDVSRCVFVTDVAGIYQHDPKLIRPEQGKNELLPHVIVKHQDHHVITDVTVADVTGGMQGKVAWAKKIVTEFAERKVDAVICQSGKTEAWTMMTLAYPQQGAQMTLFTFE</sequence>
<dbReference type="SUPFAM" id="SSF53633">
    <property type="entry name" value="Carbamate kinase-like"/>
    <property type="match status" value="1"/>
</dbReference>
<feature type="binding site" evidence="10">
    <location>
        <position position="55"/>
    </location>
    <ligand>
        <name>ATP</name>
        <dbReference type="ChEBI" id="CHEBI:30616"/>
    </ligand>
</feature>
<comment type="catalytic activity">
    <reaction evidence="9">
        <text>isopentenyl phosphate + ATP = isopentenyl diphosphate + ADP</text>
        <dbReference type="Rhea" id="RHEA:33963"/>
        <dbReference type="ChEBI" id="CHEBI:30616"/>
        <dbReference type="ChEBI" id="CHEBI:65078"/>
        <dbReference type="ChEBI" id="CHEBI:128769"/>
        <dbReference type="ChEBI" id="CHEBI:456216"/>
        <dbReference type="EC" id="2.7.4.26"/>
    </reaction>
</comment>
<dbReference type="GO" id="GO:0016301">
    <property type="term" value="F:kinase activity"/>
    <property type="evidence" value="ECO:0007669"/>
    <property type="project" value="UniProtKB-KW"/>
</dbReference>
<evidence type="ECO:0000256" key="2">
    <source>
        <dbReference type="ARBA" id="ARBA00012908"/>
    </source>
</evidence>
<evidence type="ECO:0000256" key="1">
    <source>
        <dbReference type="ARBA" id="ARBA00010540"/>
    </source>
</evidence>
<comment type="similarity">
    <text evidence="1">Belongs to the isopentenyl phosphate kinase family.</text>
</comment>
<dbReference type="GO" id="GO:0016114">
    <property type="term" value="P:terpenoid biosynthetic process"/>
    <property type="evidence" value="ECO:0007669"/>
    <property type="project" value="TreeGrafter"/>
</dbReference>